<gene>
    <name evidence="1" type="ORF">AG0111_0g6219</name>
</gene>
<name>A0ACB6FNP8_9PLEO</name>
<keyword evidence="2" id="KW-1185">Reference proteome</keyword>
<reference evidence="1 2" key="1">
    <citation type="journal article" date="2019" name="bioRxiv">
        <title>Genomics, evolutionary history and diagnostics of the Alternaria alternata species group including apple and Asian pear pathotypes.</title>
        <authorList>
            <person name="Armitage A.D."/>
            <person name="Cockerton H.M."/>
            <person name="Sreenivasaprasad S."/>
            <person name="Woodhall J.W."/>
            <person name="Lane C.R."/>
            <person name="Harrison R.J."/>
            <person name="Clarkson J.P."/>
        </authorList>
    </citation>
    <scope>NUCLEOTIDE SEQUENCE [LARGE SCALE GENOMIC DNA]</scope>
    <source>
        <strain evidence="1 2">FERA 650</strain>
    </source>
</reference>
<protein>
    <submittedName>
        <fullName evidence="1">Uncharacterized protein</fullName>
    </submittedName>
</protein>
<sequence>MATPAVAEPLAPTPKLLDLSGGTIAVQVGNEVVHVHECLVGSSSEFFKNATKPERRTESRPIDLSDEQPFIFMRYCQWLYSGLITSGFLGERSFQCLAYMYVLGEEIVDHEFQNAVIQAIISDMSQEDAVPGMGTIKIIYDGTTEESVARRLLVDSWACTMNPSCERFIKDLLEPDYKPFLKDLLPQILKMRLLYPIPTAKPWISEPESYYSKASS</sequence>
<comment type="caution">
    <text evidence="1">The sequence shown here is derived from an EMBL/GenBank/DDBJ whole genome shotgun (WGS) entry which is preliminary data.</text>
</comment>
<evidence type="ECO:0000313" key="2">
    <source>
        <dbReference type="Proteomes" id="UP000293547"/>
    </source>
</evidence>
<dbReference type="EMBL" id="PDWZ02000005">
    <property type="protein sequence ID" value="KAB2105989.1"/>
    <property type="molecule type" value="Genomic_DNA"/>
</dbReference>
<accession>A0ACB6FNP8</accession>
<organism evidence="1 2">
    <name type="scientific">Alternaria gaisen</name>
    <dbReference type="NCBI Taxonomy" id="167740"/>
    <lineage>
        <taxon>Eukaryota</taxon>
        <taxon>Fungi</taxon>
        <taxon>Dikarya</taxon>
        <taxon>Ascomycota</taxon>
        <taxon>Pezizomycotina</taxon>
        <taxon>Dothideomycetes</taxon>
        <taxon>Pleosporomycetidae</taxon>
        <taxon>Pleosporales</taxon>
        <taxon>Pleosporineae</taxon>
        <taxon>Pleosporaceae</taxon>
        <taxon>Alternaria</taxon>
        <taxon>Alternaria sect. Alternaria</taxon>
    </lineage>
</organism>
<evidence type="ECO:0000313" key="1">
    <source>
        <dbReference type="EMBL" id="KAB2105989.1"/>
    </source>
</evidence>
<dbReference type="Proteomes" id="UP000293547">
    <property type="component" value="Unassembled WGS sequence"/>
</dbReference>
<proteinExistence type="predicted"/>